<dbReference type="Proteomes" id="UP000006281">
    <property type="component" value="Chromosome"/>
</dbReference>
<dbReference type="AlphaFoldDB" id="K0JT52"/>
<accession>K0JT52</accession>
<sequence>MAGPFCGSSLCRLEFGGHAFAAGGETFLPAGALVTTIGLYGGPAEKLLTPGLTPERYRSAVRVAAADLATGHPVDIHLGRPDQVEQYAATRKIRANREP</sequence>
<reference evidence="1 2" key="1">
    <citation type="journal article" date="2012" name="BMC Genomics">
        <title>Complete genome sequence of Saccharothrix espanaensis DSM 44229T and comparison to the other completely sequenced Pseudonocardiaceae.</title>
        <authorList>
            <person name="Strobel T."/>
            <person name="Al-Dilaimi A."/>
            <person name="Blom J."/>
            <person name="Gessner A."/>
            <person name="Kalinowski J."/>
            <person name="Luzhetska M."/>
            <person name="Puhler A."/>
            <person name="Szczepanowski R."/>
            <person name="Bechthold A."/>
            <person name="Ruckert C."/>
        </authorList>
    </citation>
    <scope>NUCLEOTIDE SEQUENCE [LARGE SCALE GENOMIC DNA]</scope>
    <source>
        <strain evidence="2">ATCC 51144 / DSM 44229 / JCM 9112 / NBRC 15066 / NRRL 15764</strain>
    </source>
</reference>
<keyword evidence="2" id="KW-1185">Reference proteome</keyword>
<gene>
    <name evidence="1" type="ordered locus">BN6_06810</name>
</gene>
<dbReference type="HOGENOM" id="CLU_2318431_0_0_11"/>
<evidence type="ECO:0000313" key="1">
    <source>
        <dbReference type="EMBL" id="CCH28009.1"/>
    </source>
</evidence>
<dbReference type="EMBL" id="HE804045">
    <property type="protein sequence ID" value="CCH28009.1"/>
    <property type="molecule type" value="Genomic_DNA"/>
</dbReference>
<dbReference type="STRING" id="1179773.BN6_06810"/>
<evidence type="ECO:0000313" key="2">
    <source>
        <dbReference type="Proteomes" id="UP000006281"/>
    </source>
</evidence>
<organism evidence="1 2">
    <name type="scientific">Saccharothrix espanaensis (strain ATCC 51144 / DSM 44229 / JCM 9112 / NBRC 15066 / NRRL 15764)</name>
    <dbReference type="NCBI Taxonomy" id="1179773"/>
    <lineage>
        <taxon>Bacteria</taxon>
        <taxon>Bacillati</taxon>
        <taxon>Actinomycetota</taxon>
        <taxon>Actinomycetes</taxon>
        <taxon>Pseudonocardiales</taxon>
        <taxon>Pseudonocardiaceae</taxon>
        <taxon>Saccharothrix</taxon>
    </lineage>
</organism>
<protein>
    <submittedName>
        <fullName evidence="1">Uncharacterized protein</fullName>
    </submittedName>
</protein>
<proteinExistence type="predicted"/>
<dbReference type="KEGG" id="sesp:BN6_06810"/>
<dbReference type="PATRIC" id="fig|1179773.3.peg.685"/>
<name>K0JT52_SACES</name>